<dbReference type="STRING" id="1118061.GCA_000311925_00550"/>
<dbReference type="OrthoDB" id="9812676at2"/>
<accession>A0A4Y1WWJ8</accession>
<organism evidence="1 2">
    <name type="scientific">Alistipes communis</name>
    <dbReference type="NCBI Taxonomy" id="2585118"/>
    <lineage>
        <taxon>Bacteria</taxon>
        <taxon>Pseudomonadati</taxon>
        <taxon>Bacteroidota</taxon>
        <taxon>Bacteroidia</taxon>
        <taxon>Bacteroidales</taxon>
        <taxon>Rikenellaceae</taxon>
        <taxon>Alistipes</taxon>
    </lineage>
</organism>
<dbReference type="CDD" id="cd06850">
    <property type="entry name" value="biotinyl_domain"/>
    <property type="match status" value="1"/>
</dbReference>
<dbReference type="InterPro" id="IPR050709">
    <property type="entry name" value="Biotin_Carboxyl_Carrier/Decarb"/>
</dbReference>
<dbReference type="InterPro" id="IPR011053">
    <property type="entry name" value="Single_hybrid_motif"/>
</dbReference>
<dbReference type="SUPFAM" id="SSF51230">
    <property type="entry name" value="Single hybrid motif"/>
    <property type="match status" value="1"/>
</dbReference>
<sequence length="153" mass="16050">MKDYALKINGHNYDVRIDDVNESSTLAHVVVNGTAYEVEIAGAKGAATKRPQVAPAPREADSAKITPATAAPAPRIAPVAPSTGYTIKCPLPGTVLSINVKVGDTIATGQTLVILEAMKMENNIDADRAGVVKQIFVQQGATVMEGDNLILIE</sequence>
<dbReference type="InterPro" id="IPR001882">
    <property type="entry name" value="Biotin_BS"/>
</dbReference>
<dbReference type="PROSITE" id="PS00188">
    <property type="entry name" value="BIOTIN"/>
    <property type="match status" value="1"/>
</dbReference>
<dbReference type="KEGG" id="acou:A5CBH24_21370"/>
<accession>A0A3D3YRW4</accession>
<dbReference type="EMBL" id="AP019735">
    <property type="protein sequence ID" value="BBL04824.1"/>
    <property type="molecule type" value="Genomic_DNA"/>
</dbReference>
<protein>
    <submittedName>
        <fullName evidence="1">Acetyl-CoA carboxylase biotin carboxyl carrier protein subunit</fullName>
    </submittedName>
</protein>
<dbReference type="RefSeq" id="WP_019129764.1">
    <property type="nucleotide sequence ID" value="NZ_AP019735.1"/>
</dbReference>
<evidence type="ECO:0000313" key="2">
    <source>
        <dbReference type="Proteomes" id="UP000318946"/>
    </source>
</evidence>
<evidence type="ECO:0000313" key="1">
    <source>
        <dbReference type="EMBL" id="BBL04824.1"/>
    </source>
</evidence>
<gene>
    <name evidence="1" type="ORF">A5CBH24_21370</name>
</gene>
<dbReference type="GeneID" id="78342857"/>
<name>A0A3D3YRW4_9BACT</name>
<dbReference type="Pfam" id="PF00364">
    <property type="entry name" value="Biotin_lipoyl"/>
    <property type="match status" value="1"/>
</dbReference>
<dbReference type="PANTHER" id="PTHR45266:SF3">
    <property type="entry name" value="OXALOACETATE DECARBOXYLASE ALPHA CHAIN"/>
    <property type="match status" value="1"/>
</dbReference>
<dbReference type="AlphaFoldDB" id="A0A3D3YRW4"/>
<proteinExistence type="predicted"/>
<dbReference type="Gene3D" id="2.40.50.100">
    <property type="match status" value="1"/>
</dbReference>
<accession>A0A4Y1XLQ1</accession>
<dbReference type="InterPro" id="IPR000089">
    <property type="entry name" value="Biotin_lipoyl"/>
</dbReference>
<dbReference type="PANTHER" id="PTHR45266">
    <property type="entry name" value="OXALOACETATE DECARBOXYLASE ALPHA CHAIN"/>
    <property type="match status" value="1"/>
</dbReference>
<dbReference type="PROSITE" id="PS50968">
    <property type="entry name" value="BIOTINYL_LIPOYL"/>
    <property type="match status" value="1"/>
</dbReference>
<dbReference type="FunFam" id="2.40.50.100:FF:000003">
    <property type="entry name" value="Acetyl-CoA carboxylase biotin carboxyl carrier protein"/>
    <property type="match status" value="1"/>
</dbReference>
<reference evidence="2" key="1">
    <citation type="submission" date="2019-06" db="EMBL/GenBank/DDBJ databases">
        <title>Alistipes onderdonkii subsp. vulgaris subsp. nov., Alistipes dispar sp. nov. and Alistipes communis sp. nov., isolated from human faeces, and creation of Alistipes onderdonkii subsp. onderdonkii subsp. nov.</title>
        <authorList>
            <person name="Sakamoto M."/>
            <person name="Ikeyama N."/>
            <person name="Ogata Y."/>
            <person name="Suda W."/>
            <person name="Iino T."/>
            <person name="Hattori M."/>
            <person name="Ohkuma M."/>
        </authorList>
    </citation>
    <scope>NUCLEOTIDE SEQUENCE [LARGE SCALE GENOMIC DNA]</scope>
    <source>
        <strain evidence="2">5CBH24</strain>
    </source>
</reference>
<dbReference type="Proteomes" id="UP000318946">
    <property type="component" value="Chromosome"/>
</dbReference>
<keyword evidence="2" id="KW-1185">Reference proteome</keyword>